<evidence type="ECO:0000256" key="7">
    <source>
        <dbReference type="ARBA" id="ARBA00023136"/>
    </source>
</evidence>
<keyword evidence="3" id="KW-0328">Glycosyltransferase</keyword>
<sequence length="495" mass="55383">MQFPFRWLSHHSALYVLIIGFAGAHLLLAPWLGLGVDEAHYALYGQRPDWSYFDHPPMVGWLHWAGLQFGSSEFFVRLPAMILWPLILLMVWRLARRWYGALTVANLAVALLVFSPVVVVLGFGLVPDTPLMLAVLLALTLIDRLDAAEGRKLGHWLGLGVLLGVAGLSKYTAVFLAASLLIVMVLNRRWHWLRRPGPWLAVIIAALMVAPVFYWNWQHDWLSFNYQVDHGAEGDWAAVKSLRYGLVLIFSYGPLLTLAACIALVRPEGNRPSIGRQASHWLAGLLLLVALWSAGNGENLPHWTVLTWVLLAPSAANWLYGRAGTAKRWFVGVVGGLSFILSGLVWWLLVAPPLQWLPQSAAAVRDLHGWPEAAARANQLRAEWQFEQRLGRVQLWVGNWTQGSRLAWYSGHPVQVVSEKPSQFSLWWGRPQAPGLLVRAQRKASKPRAVAAPVGVECQLVDELDYQLQGVTLNYYVFYRCESSANLADQKEAAQ</sequence>
<evidence type="ECO:0000256" key="1">
    <source>
        <dbReference type="ARBA" id="ARBA00004651"/>
    </source>
</evidence>
<comment type="subcellular location">
    <subcellularLocation>
        <location evidence="1">Cell membrane</location>
        <topology evidence="1">Multi-pass membrane protein</topology>
    </subcellularLocation>
</comment>
<feature type="transmembrane region" description="Helical" evidence="8">
    <location>
        <begin position="329"/>
        <end position="349"/>
    </location>
</feature>
<keyword evidence="7 8" id="KW-0472">Membrane</keyword>
<dbReference type="GO" id="GO:0005886">
    <property type="term" value="C:plasma membrane"/>
    <property type="evidence" value="ECO:0007669"/>
    <property type="project" value="UniProtKB-SubCell"/>
</dbReference>
<proteinExistence type="predicted"/>
<evidence type="ECO:0000313" key="10">
    <source>
        <dbReference type="EMBL" id="MBB3168914.1"/>
    </source>
</evidence>
<feature type="transmembrane region" description="Helical" evidence="8">
    <location>
        <begin position="244"/>
        <end position="265"/>
    </location>
</feature>
<dbReference type="GO" id="GO:0009103">
    <property type="term" value="P:lipopolysaccharide biosynthetic process"/>
    <property type="evidence" value="ECO:0007669"/>
    <property type="project" value="UniProtKB-ARBA"/>
</dbReference>
<keyword evidence="4 10" id="KW-0808">Transferase</keyword>
<evidence type="ECO:0000256" key="5">
    <source>
        <dbReference type="ARBA" id="ARBA00022692"/>
    </source>
</evidence>
<keyword evidence="2" id="KW-1003">Cell membrane</keyword>
<keyword evidence="6 8" id="KW-1133">Transmembrane helix</keyword>
<organism evidence="10 11">
    <name type="scientific">Simiduia aestuariiviva</name>
    <dbReference type="NCBI Taxonomy" id="1510459"/>
    <lineage>
        <taxon>Bacteria</taxon>
        <taxon>Pseudomonadati</taxon>
        <taxon>Pseudomonadota</taxon>
        <taxon>Gammaproteobacteria</taxon>
        <taxon>Cellvibrionales</taxon>
        <taxon>Cellvibrionaceae</taxon>
        <taxon>Simiduia</taxon>
    </lineage>
</organism>
<evidence type="ECO:0000259" key="9">
    <source>
        <dbReference type="Pfam" id="PF13231"/>
    </source>
</evidence>
<evidence type="ECO:0000256" key="3">
    <source>
        <dbReference type="ARBA" id="ARBA00022676"/>
    </source>
</evidence>
<feature type="transmembrane region" description="Helical" evidence="8">
    <location>
        <begin position="104"/>
        <end position="126"/>
    </location>
</feature>
<evidence type="ECO:0000256" key="8">
    <source>
        <dbReference type="SAM" id="Phobius"/>
    </source>
</evidence>
<gene>
    <name evidence="10" type="ORF">FHS30_002122</name>
</gene>
<feature type="transmembrane region" description="Helical" evidence="8">
    <location>
        <begin position="300"/>
        <end position="320"/>
    </location>
</feature>
<feature type="domain" description="Glycosyltransferase RgtA/B/C/D-like" evidence="9">
    <location>
        <begin position="54"/>
        <end position="215"/>
    </location>
</feature>
<keyword evidence="11" id="KW-1185">Reference proteome</keyword>
<evidence type="ECO:0000256" key="6">
    <source>
        <dbReference type="ARBA" id="ARBA00022989"/>
    </source>
</evidence>
<feature type="transmembrane region" description="Helical" evidence="8">
    <location>
        <begin position="74"/>
        <end position="92"/>
    </location>
</feature>
<reference evidence="10 11" key="1">
    <citation type="submission" date="2020-08" db="EMBL/GenBank/DDBJ databases">
        <title>Genomic Encyclopedia of Type Strains, Phase III (KMG-III): the genomes of soil and plant-associated and newly described type strains.</title>
        <authorList>
            <person name="Whitman W."/>
        </authorList>
    </citation>
    <scope>NUCLEOTIDE SEQUENCE [LARGE SCALE GENOMIC DNA]</scope>
    <source>
        <strain evidence="10 11">CECT 8571</strain>
    </source>
</reference>
<dbReference type="Proteomes" id="UP000559987">
    <property type="component" value="Unassembled WGS sequence"/>
</dbReference>
<feature type="transmembrane region" description="Helical" evidence="8">
    <location>
        <begin position="198"/>
        <end position="217"/>
    </location>
</feature>
<dbReference type="AlphaFoldDB" id="A0A839UL79"/>
<evidence type="ECO:0000256" key="4">
    <source>
        <dbReference type="ARBA" id="ARBA00022679"/>
    </source>
</evidence>
<name>A0A839UL79_9GAMM</name>
<dbReference type="GO" id="GO:0016763">
    <property type="term" value="F:pentosyltransferase activity"/>
    <property type="evidence" value="ECO:0007669"/>
    <property type="project" value="TreeGrafter"/>
</dbReference>
<dbReference type="InterPro" id="IPR050297">
    <property type="entry name" value="LipidA_mod_glycosyltrf_83"/>
</dbReference>
<dbReference type="Pfam" id="PF13231">
    <property type="entry name" value="PMT_2"/>
    <property type="match status" value="1"/>
</dbReference>
<dbReference type="PANTHER" id="PTHR33908">
    <property type="entry name" value="MANNOSYLTRANSFERASE YKCB-RELATED"/>
    <property type="match status" value="1"/>
</dbReference>
<dbReference type="PANTHER" id="PTHR33908:SF11">
    <property type="entry name" value="MEMBRANE PROTEIN"/>
    <property type="match status" value="1"/>
</dbReference>
<evidence type="ECO:0000256" key="2">
    <source>
        <dbReference type="ARBA" id="ARBA00022475"/>
    </source>
</evidence>
<accession>A0A839UL79</accession>
<comment type="caution">
    <text evidence="10">The sequence shown here is derived from an EMBL/GenBank/DDBJ whole genome shotgun (WGS) entry which is preliminary data.</text>
</comment>
<dbReference type="EMBL" id="JACHXZ010000003">
    <property type="protein sequence ID" value="MBB3168914.1"/>
    <property type="molecule type" value="Genomic_DNA"/>
</dbReference>
<feature type="transmembrane region" description="Helical" evidence="8">
    <location>
        <begin position="161"/>
        <end position="186"/>
    </location>
</feature>
<feature type="transmembrane region" description="Helical" evidence="8">
    <location>
        <begin position="277"/>
        <end position="294"/>
    </location>
</feature>
<protein>
    <submittedName>
        <fullName evidence="10">4-amino-4-deoxy-L-arabinose transferase-like glycosyltransferase</fullName>
    </submittedName>
</protein>
<dbReference type="InterPro" id="IPR038731">
    <property type="entry name" value="RgtA/B/C-like"/>
</dbReference>
<feature type="transmembrane region" description="Helical" evidence="8">
    <location>
        <begin position="12"/>
        <end position="34"/>
    </location>
</feature>
<evidence type="ECO:0000313" key="11">
    <source>
        <dbReference type="Proteomes" id="UP000559987"/>
    </source>
</evidence>
<dbReference type="RefSeq" id="WP_183910425.1">
    <property type="nucleotide sequence ID" value="NZ_JACHXZ010000003.1"/>
</dbReference>
<keyword evidence="5 8" id="KW-0812">Transmembrane</keyword>